<feature type="transmembrane region" description="Helical" evidence="6">
    <location>
        <begin position="384"/>
        <end position="405"/>
    </location>
</feature>
<feature type="transmembrane region" description="Helical" evidence="6">
    <location>
        <begin position="299"/>
        <end position="316"/>
    </location>
</feature>
<dbReference type="GO" id="GO:0022857">
    <property type="term" value="F:transmembrane transporter activity"/>
    <property type="evidence" value="ECO:0007669"/>
    <property type="project" value="InterPro"/>
</dbReference>
<keyword evidence="8" id="KW-1185">Reference proteome</keyword>
<reference evidence="8" key="1">
    <citation type="submission" date="2015-03" db="EMBL/GenBank/DDBJ databases">
        <authorList>
            <person name="Nijsse Bart"/>
        </authorList>
    </citation>
    <scope>NUCLEOTIDE SEQUENCE [LARGE SCALE GENOMIC DNA]</scope>
</reference>
<dbReference type="EMBL" id="CTRP01000014">
    <property type="protein sequence ID" value="CQR73545.1"/>
    <property type="molecule type" value="Genomic_DNA"/>
</dbReference>
<feature type="transmembrane region" description="Helical" evidence="6">
    <location>
        <begin position="356"/>
        <end position="378"/>
    </location>
</feature>
<dbReference type="PANTHER" id="PTHR23513">
    <property type="entry name" value="INTEGRAL MEMBRANE EFFLUX PROTEIN-RELATED"/>
    <property type="match status" value="1"/>
</dbReference>
<feature type="transmembrane region" description="Helical" evidence="6">
    <location>
        <begin position="263"/>
        <end position="287"/>
    </location>
</feature>
<evidence type="ECO:0000256" key="5">
    <source>
        <dbReference type="ARBA" id="ARBA00023136"/>
    </source>
</evidence>
<keyword evidence="4 6" id="KW-1133">Transmembrane helix</keyword>
<dbReference type="AlphaFoldDB" id="A0A0U1L1X6"/>
<accession>A0A0U1L1X6</accession>
<evidence type="ECO:0000256" key="3">
    <source>
        <dbReference type="ARBA" id="ARBA00022692"/>
    </source>
</evidence>
<name>A0A0U1L1X6_9FIRM</name>
<organism evidence="7 8">
    <name type="scientific">Sporomusa ovata</name>
    <dbReference type="NCBI Taxonomy" id="2378"/>
    <lineage>
        <taxon>Bacteria</taxon>
        <taxon>Bacillati</taxon>
        <taxon>Bacillota</taxon>
        <taxon>Negativicutes</taxon>
        <taxon>Selenomonadales</taxon>
        <taxon>Sporomusaceae</taxon>
        <taxon>Sporomusa</taxon>
    </lineage>
</organism>
<keyword evidence="5 6" id="KW-0472">Membrane</keyword>
<evidence type="ECO:0000256" key="4">
    <source>
        <dbReference type="ARBA" id="ARBA00022989"/>
    </source>
</evidence>
<gene>
    <name evidence="7" type="ORF">SpAn4DRAFT_0007</name>
</gene>
<dbReference type="GO" id="GO:0005886">
    <property type="term" value="C:plasma membrane"/>
    <property type="evidence" value="ECO:0007669"/>
    <property type="project" value="UniProtKB-SubCell"/>
</dbReference>
<dbReference type="SUPFAM" id="SSF103473">
    <property type="entry name" value="MFS general substrate transporter"/>
    <property type="match status" value="1"/>
</dbReference>
<evidence type="ECO:0000256" key="6">
    <source>
        <dbReference type="SAM" id="Phobius"/>
    </source>
</evidence>
<protein>
    <submittedName>
        <fullName evidence="7">MFS permease</fullName>
    </submittedName>
</protein>
<dbReference type="CDD" id="cd06173">
    <property type="entry name" value="MFS_MefA_like"/>
    <property type="match status" value="1"/>
</dbReference>
<feature type="transmembrane region" description="Helical" evidence="6">
    <location>
        <begin position="322"/>
        <end position="344"/>
    </location>
</feature>
<evidence type="ECO:0000256" key="1">
    <source>
        <dbReference type="ARBA" id="ARBA00004651"/>
    </source>
</evidence>
<dbReference type="InterPro" id="IPR011701">
    <property type="entry name" value="MFS"/>
</dbReference>
<proteinExistence type="predicted"/>
<dbReference type="RefSeq" id="WP_021170824.1">
    <property type="nucleotide sequence ID" value="NZ_CTRP01000014.1"/>
</dbReference>
<sequence length="414" mass="44578">MAEKNEIISRHPLVLFRDFRMLFLGRIISAIGDKFFTIALAWWVVSYGGENSKLHLALLMASNVIGVVVFAPWMGNMADKFNKKHCMMAADAARFSMLALLSYFFYQEEFSLSFLYFCCFAIAAFVPLFEAAASSSLGLLTDTKSLPGAVAIDSSILGLSNVLGAAVGGIVLAAIGTLGAFMGNGFTFLLSFCFIWAIRTNLEPSTSSRPESQQGKMGEIIAYLVKKPAIGILALSLCIINFFSAPLLLFIPMVVKFLLQYSVGWVAAMEGSLALGAVVATLILSCVPRLNQGSIYPKFFWGVLTMGAMALVMAWVPNGLAITGALFVFGIAMGLVNTTLQATFQQIVPNEIKGRFFALVGAASFALVPLAYVCNGLVSQYFPLPWAITANGIALMITSAAFLFISQVAEDAHE</sequence>
<evidence type="ECO:0000313" key="8">
    <source>
        <dbReference type="Proteomes" id="UP000049855"/>
    </source>
</evidence>
<keyword evidence="2" id="KW-1003">Cell membrane</keyword>
<dbReference type="PANTHER" id="PTHR23513:SF11">
    <property type="entry name" value="STAPHYLOFERRIN A TRANSPORTER"/>
    <property type="match status" value="1"/>
</dbReference>
<keyword evidence="3 6" id="KW-0812">Transmembrane</keyword>
<dbReference type="Gene3D" id="1.20.1250.20">
    <property type="entry name" value="MFS general substrate transporter like domains"/>
    <property type="match status" value="1"/>
</dbReference>
<dbReference type="Pfam" id="PF07690">
    <property type="entry name" value="MFS_1"/>
    <property type="match status" value="1"/>
</dbReference>
<feature type="transmembrane region" description="Helical" evidence="6">
    <location>
        <begin position="181"/>
        <end position="199"/>
    </location>
</feature>
<dbReference type="Proteomes" id="UP000049855">
    <property type="component" value="Unassembled WGS sequence"/>
</dbReference>
<feature type="transmembrane region" description="Helical" evidence="6">
    <location>
        <begin position="112"/>
        <end position="133"/>
    </location>
</feature>
<feature type="transmembrane region" description="Helical" evidence="6">
    <location>
        <begin position="56"/>
        <end position="74"/>
    </location>
</feature>
<evidence type="ECO:0000256" key="2">
    <source>
        <dbReference type="ARBA" id="ARBA00022475"/>
    </source>
</evidence>
<comment type="subcellular location">
    <subcellularLocation>
        <location evidence="1">Cell membrane</location>
        <topology evidence="1">Multi-pass membrane protein</topology>
    </subcellularLocation>
</comment>
<feature type="transmembrane region" description="Helical" evidence="6">
    <location>
        <begin position="229"/>
        <end position="251"/>
    </location>
</feature>
<evidence type="ECO:0000313" key="7">
    <source>
        <dbReference type="EMBL" id="CQR73545.1"/>
    </source>
</evidence>
<feature type="transmembrane region" description="Helical" evidence="6">
    <location>
        <begin position="21"/>
        <end position="44"/>
    </location>
</feature>
<dbReference type="InterPro" id="IPR036259">
    <property type="entry name" value="MFS_trans_sf"/>
</dbReference>